<dbReference type="PANTHER" id="PTHR28208">
    <property type="entry name" value="PHOSPHATIDATE PHOSPHATASE APP1"/>
    <property type="match status" value="1"/>
</dbReference>
<dbReference type="InterPro" id="IPR052935">
    <property type="entry name" value="Mg2+_PAP"/>
</dbReference>
<dbReference type="SUPFAM" id="SSF56784">
    <property type="entry name" value="HAD-like"/>
    <property type="match status" value="1"/>
</dbReference>
<evidence type="ECO:0000313" key="3">
    <source>
        <dbReference type="EMBL" id="MFB9991285.1"/>
    </source>
</evidence>
<evidence type="ECO:0000313" key="4">
    <source>
        <dbReference type="Proteomes" id="UP001589733"/>
    </source>
</evidence>
<feature type="domain" description="Phosphatidate phosphatase APP1 catalytic" evidence="2">
    <location>
        <begin position="130"/>
        <end position="267"/>
    </location>
</feature>
<dbReference type="EMBL" id="JBHLYR010000013">
    <property type="protein sequence ID" value="MFB9991285.1"/>
    <property type="molecule type" value="Genomic_DNA"/>
</dbReference>
<organism evidence="3 4">
    <name type="scientific">Deinococcus oregonensis</name>
    <dbReference type="NCBI Taxonomy" id="1805970"/>
    <lineage>
        <taxon>Bacteria</taxon>
        <taxon>Thermotogati</taxon>
        <taxon>Deinococcota</taxon>
        <taxon>Deinococci</taxon>
        <taxon>Deinococcales</taxon>
        <taxon>Deinococcaceae</taxon>
        <taxon>Deinococcus</taxon>
    </lineage>
</organism>
<feature type="signal peptide" evidence="1">
    <location>
        <begin position="1"/>
        <end position="17"/>
    </location>
</feature>
<comment type="caution">
    <text evidence="3">The sequence shown here is derived from an EMBL/GenBank/DDBJ whole genome shotgun (WGS) entry which is preliminary data.</text>
</comment>
<name>A0ABV6AV21_9DEIO</name>
<protein>
    <submittedName>
        <fullName evidence="3">Phosphatase domain-containing protein</fullName>
    </submittedName>
</protein>
<dbReference type="InterPro" id="IPR019236">
    <property type="entry name" value="APP1_cat"/>
</dbReference>
<accession>A0ABV6AV21</accession>
<keyword evidence="4" id="KW-1185">Reference proteome</keyword>
<reference evidence="3 4" key="1">
    <citation type="submission" date="2024-09" db="EMBL/GenBank/DDBJ databases">
        <authorList>
            <person name="Sun Q."/>
            <person name="Mori K."/>
        </authorList>
    </citation>
    <scope>NUCLEOTIDE SEQUENCE [LARGE SCALE GENOMIC DNA]</scope>
    <source>
        <strain evidence="3 4">JCM 13503</strain>
    </source>
</reference>
<sequence>MNLFPLIVAALLGSASAAQLTVLASADPAQIHVRVSQDDWFAQRPDAPGDSAALNLLRNVARLLPDPRSGAEVVCLPPQGQAVVVFTDAFGYAICQFPAVPVGEVRVAVQGASPVQVTPPDFSRATRITVTDLDDTLIRTGVAQGRALQNVLTANGTTRPIFAEMPAFLQHQATLGPVVYLSNSPDGLLVSLEALLRIHHFPAGPLFLRDLLRESAAEHKAAVLDALARTTTARLILVGDSGERDPEVYRRFVQDHPGRVERVLIRDVSTPARLEEVQRLFSPLEVPLTLLPAAP</sequence>
<gene>
    <name evidence="3" type="ORF">ACFFLM_04735</name>
</gene>
<evidence type="ECO:0000259" key="2">
    <source>
        <dbReference type="Pfam" id="PF09949"/>
    </source>
</evidence>
<dbReference type="Pfam" id="PF09949">
    <property type="entry name" value="APP1_cat"/>
    <property type="match status" value="1"/>
</dbReference>
<dbReference type="PANTHER" id="PTHR28208:SF3">
    <property type="entry name" value="PHOSPHATIDATE PHOSPHATASE APP1"/>
    <property type="match status" value="1"/>
</dbReference>
<dbReference type="Proteomes" id="UP001589733">
    <property type="component" value="Unassembled WGS sequence"/>
</dbReference>
<keyword evidence="1" id="KW-0732">Signal</keyword>
<feature type="chain" id="PRO_5046830271" evidence="1">
    <location>
        <begin position="18"/>
        <end position="295"/>
    </location>
</feature>
<evidence type="ECO:0000256" key="1">
    <source>
        <dbReference type="SAM" id="SignalP"/>
    </source>
</evidence>
<dbReference type="RefSeq" id="WP_380006060.1">
    <property type="nucleotide sequence ID" value="NZ_JBHLYR010000013.1"/>
</dbReference>
<dbReference type="InterPro" id="IPR036412">
    <property type="entry name" value="HAD-like_sf"/>
</dbReference>
<proteinExistence type="predicted"/>